<feature type="domain" description="3D" evidence="1">
    <location>
        <begin position="205"/>
        <end position="258"/>
    </location>
</feature>
<name>A0A4R3TJU3_9FIRM</name>
<dbReference type="CDD" id="cd14667">
    <property type="entry name" value="3D_containing_proteins"/>
    <property type="match status" value="1"/>
</dbReference>
<evidence type="ECO:0000259" key="1">
    <source>
        <dbReference type="Pfam" id="PF06725"/>
    </source>
</evidence>
<reference evidence="2 3" key="1">
    <citation type="submission" date="2019-03" db="EMBL/GenBank/DDBJ databases">
        <title>Genomic Encyclopedia of Type Strains, Phase IV (KMG-IV): sequencing the most valuable type-strain genomes for metagenomic binning, comparative biology and taxonomic classification.</title>
        <authorList>
            <person name="Goeker M."/>
        </authorList>
    </citation>
    <scope>NUCLEOTIDE SEQUENCE [LARGE SCALE GENOMIC DNA]</scope>
    <source>
        <strain evidence="2 3">DSM 29481</strain>
    </source>
</reference>
<keyword evidence="3" id="KW-1185">Reference proteome</keyword>
<proteinExistence type="predicted"/>
<dbReference type="InterPro" id="IPR010611">
    <property type="entry name" value="3D_dom"/>
</dbReference>
<dbReference type="GO" id="GO:0004553">
    <property type="term" value="F:hydrolase activity, hydrolyzing O-glycosyl compounds"/>
    <property type="evidence" value="ECO:0007669"/>
    <property type="project" value="InterPro"/>
</dbReference>
<protein>
    <submittedName>
        <fullName evidence="2">3D (Asp-Asp-Asp) domain-containing protein</fullName>
    </submittedName>
</protein>
<sequence length="289" mass="31333">MLKSKKIGQVEKSMLDYCLFRTKGGTSMNSKRIKFALFISVFALYGCASGSKSTSTQTLSTANITTINKTDAAQMPALHTTEMMNITEDVSALSLMANDASVSQRFSTLLQNRDVKGSLRTQKAIKNYSVKMNQRIRKKQQEQAKREARTFTPMTTTYGVDCYGCGGEDGRGGTSLGVTLDADMGVMMPDGSWQRGIRYGKYYIIAADPSIPLCSIIKISNHGLSGSGISPDKPYYAIVLDRGGAIYGSHLDLYIGRENSGAIVKVKQTTPKAEIIRVGGKSGPRSCAL</sequence>
<dbReference type="Proteomes" id="UP000295773">
    <property type="component" value="Unassembled WGS sequence"/>
</dbReference>
<evidence type="ECO:0000313" key="3">
    <source>
        <dbReference type="Proteomes" id="UP000295773"/>
    </source>
</evidence>
<accession>A0A4R3TJU3</accession>
<dbReference type="InterPro" id="IPR059180">
    <property type="entry name" value="3D_YorM"/>
</dbReference>
<organism evidence="2 3">
    <name type="scientific">Longicatena caecimuris</name>
    <dbReference type="NCBI Taxonomy" id="1796635"/>
    <lineage>
        <taxon>Bacteria</taxon>
        <taxon>Bacillati</taxon>
        <taxon>Bacillota</taxon>
        <taxon>Erysipelotrichia</taxon>
        <taxon>Erysipelotrichales</taxon>
        <taxon>Erysipelotrichaceae</taxon>
        <taxon>Longicatena</taxon>
    </lineage>
</organism>
<comment type="caution">
    <text evidence="2">The sequence shown here is derived from an EMBL/GenBank/DDBJ whole genome shotgun (WGS) entry which is preliminary data.</text>
</comment>
<dbReference type="AlphaFoldDB" id="A0A4R3TJU3"/>
<dbReference type="GO" id="GO:0009254">
    <property type="term" value="P:peptidoglycan turnover"/>
    <property type="evidence" value="ECO:0007669"/>
    <property type="project" value="InterPro"/>
</dbReference>
<dbReference type="GO" id="GO:0019867">
    <property type="term" value="C:outer membrane"/>
    <property type="evidence" value="ECO:0007669"/>
    <property type="project" value="InterPro"/>
</dbReference>
<dbReference type="EMBL" id="SMBP01000004">
    <property type="protein sequence ID" value="TCU62482.1"/>
    <property type="molecule type" value="Genomic_DNA"/>
</dbReference>
<evidence type="ECO:0000313" key="2">
    <source>
        <dbReference type="EMBL" id="TCU62482.1"/>
    </source>
</evidence>
<gene>
    <name evidence="2" type="ORF">EDD61_104121</name>
</gene>
<dbReference type="Pfam" id="PF06725">
    <property type="entry name" value="3D"/>
    <property type="match status" value="1"/>
</dbReference>